<dbReference type="RefSeq" id="WP_043757423.1">
    <property type="nucleotide sequence ID" value="NZ_CP003811.1"/>
</dbReference>
<dbReference type="PANTHER" id="PTHR35814:SF1">
    <property type="entry name" value="GLUTATHIONE S-TRANSFERASE-RELATED"/>
    <property type="match status" value="1"/>
</dbReference>
<evidence type="ECO:0000313" key="7">
    <source>
        <dbReference type="Proteomes" id="UP000029492"/>
    </source>
</evidence>
<feature type="transmembrane region" description="Helical" evidence="5">
    <location>
        <begin position="51"/>
        <end position="68"/>
    </location>
</feature>
<dbReference type="Proteomes" id="UP000029492">
    <property type="component" value="Chromosome"/>
</dbReference>
<sequence>MIFPATTAVFAGLLALVYLGLSGWVMASRVSGNVLFGDGGDETMLKRVRSHANFAEYVPLALIVIGLLEAGGGGHTLVQALLIALLVGRILHPIGMFAPPNSPRQFACRGGGILLTMAALAIAAIALLLRVA</sequence>
<feature type="transmembrane region" description="Helical" evidence="5">
    <location>
        <begin position="80"/>
        <end position="98"/>
    </location>
</feature>
<accession>A0A089Q705</accession>
<dbReference type="Gene3D" id="1.20.120.550">
    <property type="entry name" value="Membrane associated eicosanoid/glutathione metabolism-like domain"/>
    <property type="match status" value="1"/>
</dbReference>
<reference evidence="6 7" key="1">
    <citation type="journal article" date="2014" name="PLoS ONE">
        <title>Genome Information of Methylobacterium oryzae, a Plant-Probiotic Methylotroph in the Phyllosphere.</title>
        <authorList>
            <person name="Kwak M.J."/>
            <person name="Jeong H."/>
            <person name="Madhaiyan M."/>
            <person name="Lee Y."/>
            <person name="Sa T.M."/>
            <person name="Oh T.K."/>
            <person name="Kim J.F."/>
        </authorList>
    </citation>
    <scope>NUCLEOTIDE SEQUENCE [LARGE SCALE GENOMIC DNA]</scope>
    <source>
        <strain evidence="6 7">CBMB20</strain>
    </source>
</reference>
<dbReference type="GO" id="GO:0016020">
    <property type="term" value="C:membrane"/>
    <property type="evidence" value="ECO:0007669"/>
    <property type="project" value="UniProtKB-SubCell"/>
</dbReference>
<dbReference type="AlphaFoldDB" id="A0A089Q705"/>
<evidence type="ECO:0000256" key="1">
    <source>
        <dbReference type="ARBA" id="ARBA00004370"/>
    </source>
</evidence>
<keyword evidence="3 5" id="KW-1133">Transmembrane helix</keyword>
<gene>
    <name evidence="6" type="ORF">MOC_2584</name>
</gene>
<comment type="subcellular location">
    <subcellularLocation>
        <location evidence="1">Membrane</location>
    </subcellularLocation>
</comment>
<dbReference type="STRING" id="693986.MOC_2584"/>
<proteinExistence type="predicted"/>
<dbReference type="KEGG" id="mor:MOC_2584"/>
<dbReference type="eggNOG" id="COG3788">
    <property type="taxonomic scope" value="Bacteria"/>
</dbReference>
<evidence type="ECO:0000256" key="2">
    <source>
        <dbReference type="ARBA" id="ARBA00022692"/>
    </source>
</evidence>
<evidence type="ECO:0000256" key="3">
    <source>
        <dbReference type="ARBA" id="ARBA00022989"/>
    </source>
</evidence>
<dbReference type="Pfam" id="PF01124">
    <property type="entry name" value="MAPEG"/>
    <property type="match status" value="1"/>
</dbReference>
<dbReference type="InterPro" id="IPR001129">
    <property type="entry name" value="Membr-assoc_MAPEG"/>
</dbReference>
<dbReference type="SUPFAM" id="SSF161084">
    <property type="entry name" value="MAPEG domain-like"/>
    <property type="match status" value="1"/>
</dbReference>
<keyword evidence="7" id="KW-1185">Reference proteome</keyword>
<evidence type="ECO:0000256" key="4">
    <source>
        <dbReference type="ARBA" id="ARBA00023136"/>
    </source>
</evidence>
<dbReference type="InterPro" id="IPR023352">
    <property type="entry name" value="MAPEG-like_dom_sf"/>
</dbReference>
<dbReference type="GO" id="GO:0016740">
    <property type="term" value="F:transferase activity"/>
    <property type="evidence" value="ECO:0007669"/>
    <property type="project" value="UniProtKB-KW"/>
</dbReference>
<dbReference type="HOGENOM" id="CLU_134926_1_0_5"/>
<evidence type="ECO:0000313" key="6">
    <source>
        <dbReference type="EMBL" id="AIQ90339.1"/>
    </source>
</evidence>
<keyword evidence="4 5" id="KW-0472">Membrane</keyword>
<feature type="transmembrane region" description="Helical" evidence="5">
    <location>
        <begin position="110"/>
        <end position="129"/>
    </location>
</feature>
<name>A0A089Q705_9HYPH</name>
<organism evidence="6 7">
    <name type="scientific">Methylobacterium oryzae CBMB20</name>
    <dbReference type="NCBI Taxonomy" id="693986"/>
    <lineage>
        <taxon>Bacteria</taxon>
        <taxon>Pseudomonadati</taxon>
        <taxon>Pseudomonadota</taxon>
        <taxon>Alphaproteobacteria</taxon>
        <taxon>Hyphomicrobiales</taxon>
        <taxon>Methylobacteriaceae</taxon>
        <taxon>Methylobacterium</taxon>
    </lineage>
</organism>
<dbReference type="PANTHER" id="PTHR35814">
    <property type="match status" value="1"/>
</dbReference>
<keyword evidence="2 5" id="KW-0812">Transmembrane</keyword>
<dbReference type="EMBL" id="CP003811">
    <property type="protein sequence ID" value="AIQ90339.1"/>
    <property type="molecule type" value="Genomic_DNA"/>
</dbReference>
<evidence type="ECO:0000256" key="5">
    <source>
        <dbReference type="SAM" id="Phobius"/>
    </source>
</evidence>
<protein>
    <submittedName>
        <fullName evidence="6">Glutathione S-transferase related protein</fullName>
    </submittedName>
</protein>